<proteinExistence type="predicted"/>
<dbReference type="EMBL" id="JBEFKJ010000023">
    <property type="protein sequence ID" value="KAL2040000.1"/>
    <property type="molecule type" value="Genomic_DNA"/>
</dbReference>
<evidence type="ECO:0000313" key="1">
    <source>
        <dbReference type="EMBL" id="KAL2040000.1"/>
    </source>
</evidence>
<name>A0ABR4A3I4_9LECA</name>
<organism evidence="1 2">
    <name type="scientific">Stereocaulon virgatum</name>
    <dbReference type="NCBI Taxonomy" id="373712"/>
    <lineage>
        <taxon>Eukaryota</taxon>
        <taxon>Fungi</taxon>
        <taxon>Dikarya</taxon>
        <taxon>Ascomycota</taxon>
        <taxon>Pezizomycotina</taxon>
        <taxon>Lecanoromycetes</taxon>
        <taxon>OSLEUM clade</taxon>
        <taxon>Lecanoromycetidae</taxon>
        <taxon>Lecanorales</taxon>
        <taxon>Lecanorineae</taxon>
        <taxon>Stereocaulaceae</taxon>
        <taxon>Stereocaulon</taxon>
    </lineage>
</organism>
<accession>A0ABR4A3I4</accession>
<keyword evidence="2" id="KW-1185">Reference proteome</keyword>
<dbReference type="Proteomes" id="UP001590950">
    <property type="component" value="Unassembled WGS sequence"/>
</dbReference>
<gene>
    <name evidence="1" type="ORF">N7G274_007403</name>
</gene>
<comment type="caution">
    <text evidence="1">The sequence shown here is derived from an EMBL/GenBank/DDBJ whole genome shotgun (WGS) entry which is preliminary data.</text>
</comment>
<protein>
    <submittedName>
        <fullName evidence="1">Uncharacterized protein</fullName>
    </submittedName>
</protein>
<evidence type="ECO:0000313" key="2">
    <source>
        <dbReference type="Proteomes" id="UP001590950"/>
    </source>
</evidence>
<reference evidence="1 2" key="1">
    <citation type="submission" date="2024-09" db="EMBL/GenBank/DDBJ databases">
        <title>Rethinking Asexuality: The Enigmatic Case of Functional Sexual Genes in Lepraria (Stereocaulaceae).</title>
        <authorList>
            <person name="Doellman M."/>
            <person name="Sun Y."/>
            <person name="Barcenas-Pena A."/>
            <person name="Lumbsch H.T."/>
            <person name="Grewe F."/>
        </authorList>
    </citation>
    <scope>NUCLEOTIDE SEQUENCE [LARGE SCALE GENOMIC DNA]</scope>
    <source>
        <strain evidence="1 2">Mercado 3170</strain>
    </source>
</reference>
<sequence length="344" mass="35429">MAYYPGPSLLGLLVVSATASLYERVDKSRALLSTQKITLNPTNAYPNNSAFIKPTIAAENKSCSGPKNKIGVLRRQIAAAQAIDGVNGVESRLFCSIEDDPTESQISPAMTLDSSMTTAALETYMAEITAQAAQTSAIWDPPSLSPVQMSQLYQALQLPPSNSSVINVQKTLSTDVVKNHPPTVGVPMVSQAAAASTGLVIPPPVVSLPTTSSLTPPATSTTYLASKILITGVPMGSGGLPSPSDEALGVSVTLGLTGATATDSGASGMMPSVSSPGPVSPPFPMGNNTVVATHGGPSLTAGMHPVNSTGLVPFQGKGSSRRALAPKWRWAIIACAVIVFRPRH</sequence>